<dbReference type="InterPro" id="IPR016024">
    <property type="entry name" value="ARM-type_fold"/>
</dbReference>
<organism evidence="1 2">
    <name type="scientific">Rhodosorus marinus</name>
    <dbReference type="NCBI Taxonomy" id="101924"/>
    <lineage>
        <taxon>Eukaryota</taxon>
        <taxon>Rhodophyta</taxon>
        <taxon>Stylonematophyceae</taxon>
        <taxon>Stylonematales</taxon>
        <taxon>Stylonemataceae</taxon>
        <taxon>Rhodosorus</taxon>
    </lineage>
</organism>
<evidence type="ECO:0008006" key="3">
    <source>
        <dbReference type="Google" id="ProtNLM"/>
    </source>
</evidence>
<gene>
    <name evidence="1" type="ORF">NDN08_003376</name>
</gene>
<dbReference type="AlphaFoldDB" id="A0AAV8V0L6"/>
<reference evidence="1 2" key="1">
    <citation type="journal article" date="2023" name="Nat. Commun.">
        <title>Origin of minicircular mitochondrial genomes in red algae.</title>
        <authorList>
            <person name="Lee Y."/>
            <person name="Cho C.H."/>
            <person name="Lee Y.M."/>
            <person name="Park S.I."/>
            <person name="Yang J.H."/>
            <person name="West J.A."/>
            <person name="Bhattacharya D."/>
            <person name="Yoon H.S."/>
        </authorList>
    </citation>
    <scope>NUCLEOTIDE SEQUENCE [LARGE SCALE GENOMIC DNA]</scope>
    <source>
        <strain evidence="1 2">CCMP1338</strain>
        <tissue evidence="1">Whole cell</tissue>
    </source>
</reference>
<evidence type="ECO:0000313" key="1">
    <source>
        <dbReference type="EMBL" id="KAJ8906892.1"/>
    </source>
</evidence>
<accession>A0AAV8V0L6</accession>
<dbReference type="Proteomes" id="UP001157974">
    <property type="component" value="Unassembled WGS sequence"/>
</dbReference>
<evidence type="ECO:0000313" key="2">
    <source>
        <dbReference type="Proteomes" id="UP001157974"/>
    </source>
</evidence>
<proteinExistence type="predicted"/>
<keyword evidence="2" id="KW-1185">Reference proteome</keyword>
<dbReference type="SUPFAM" id="SSF48371">
    <property type="entry name" value="ARM repeat"/>
    <property type="match status" value="1"/>
</dbReference>
<comment type="caution">
    <text evidence="1">The sequence shown here is derived from an EMBL/GenBank/DDBJ whole genome shotgun (WGS) entry which is preliminary data.</text>
</comment>
<sequence length="515" mass="56446">MSVEEAEQLLRSRDDKKVVAGLVIAVEILEKDPPSSVLERVLDSLPRGVGDGLATNASLRYLSLNVASALAKFESRYIDSALNVAKTADISKDDHEALVVLFVRLSKRVSKSQLSQLLNNEVVELWTAFSDSEKPRTEDCVLLATLLSENLDCLKAANRSKFISGLQKILEESSKDGTSDEVLKRLLSVGVTCVNMQASTSFGQGLVKVMTKNPGPAARRGAFELLKAALKADNIGYSDLDDLKAIELALRLVEVELRVRMKDFVMYKETTPDGDLTLENLSLSDERVSDNLQMCMLCFEVMESIVETYRELEGNLVESSTELSEAERAEVGVMKVLVDAIGVLLEFVDAVQESLQEGHNSTVRNQLALAAGRVLCAFLVLEIPALEKESARCMGQLSEIVDLDNLEILTPGFLLVSQGANRGTLRNKEVHVRLAQLCALVAKGSRSSERDMLTGLMALETVHRLLETRSPGGPSVDLKELKKICQPLRAALKLQPHPELASFLEDLLLVQELDG</sequence>
<dbReference type="EMBL" id="JAMWBK010000003">
    <property type="protein sequence ID" value="KAJ8906892.1"/>
    <property type="molecule type" value="Genomic_DNA"/>
</dbReference>
<protein>
    <recommendedName>
        <fullName evidence="3">Neurochondrin</fullName>
    </recommendedName>
</protein>
<name>A0AAV8V0L6_9RHOD</name>